<evidence type="ECO:0000256" key="5">
    <source>
        <dbReference type="PROSITE-ProRule" id="PRU00169"/>
    </source>
</evidence>
<dbReference type="GO" id="GO:0006355">
    <property type="term" value="P:regulation of DNA-templated transcription"/>
    <property type="evidence" value="ECO:0007669"/>
    <property type="project" value="InterPro"/>
</dbReference>
<dbReference type="InterPro" id="IPR039420">
    <property type="entry name" value="WalR-like"/>
</dbReference>
<dbReference type="InterPro" id="IPR011006">
    <property type="entry name" value="CheY-like_superfamily"/>
</dbReference>
<evidence type="ECO:0000256" key="4">
    <source>
        <dbReference type="ARBA" id="ARBA00023163"/>
    </source>
</evidence>
<keyword evidence="4" id="KW-0804">Transcription</keyword>
<dbReference type="PRINTS" id="PR00038">
    <property type="entry name" value="HTHLUXR"/>
</dbReference>
<dbReference type="SUPFAM" id="SSF52172">
    <property type="entry name" value="CheY-like"/>
    <property type="match status" value="1"/>
</dbReference>
<dbReference type="CDD" id="cd06170">
    <property type="entry name" value="LuxR_C_like"/>
    <property type="match status" value="1"/>
</dbReference>
<dbReference type="SMART" id="SM00448">
    <property type="entry name" value="REC"/>
    <property type="match status" value="1"/>
</dbReference>
<feature type="domain" description="HTH luxR-type" evidence="6">
    <location>
        <begin position="133"/>
        <end position="198"/>
    </location>
</feature>
<keyword evidence="9" id="KW-1185">Reference proteome</keyword>
<dbReference type="Pfam" id="PF00196">
    <property type="entry name" value="GerE"/>
    <property type="match status" value="1"/>
</dbReference>
<dbReference type="GO" id="GO:0000160">
    <property type="term" value="P:phosphorelay signal transduction system"/>
    <property type="evidence" value="ECO:0007669"/>
    <property type="project" value="InterPro"/>
</dbReference>
<dbReference type="Proteomes" id="UP000028123">
    <property type="component" value="Unassembled WGS sequence"/>
</dbReference>
<evidence type="ECO:0008006" key="10">
    <source>
        <dbReference type="Google" id="ProtNLM"/>
    </source>
</evidence>
<dbReference type="AlphaFoldDB" id="A0A081NTY4"/>
<accession>A0A081NTY4</accession>
<dbReference type="Gene3D" id="3.40.50.2300">
    <property type="match status" value="1"/>
</dbReference>
<sequence length="202" mass="22063">MMKIVIAEDQGMLRGAMSTLLSMEENIEVAGQAGDGEEALRLILSLDPDLCVMDIEMPVLSGLDVAERLKAEGSRCRVVIVTTFARTGYFQRAMRAGVQGYLLKDAPVSDLAGALRTIHAGGRVISPELAYSMWEQENPLTEREQDILRHLAQGSTVGEISGALFLSPGTVRNYISEIMQKLEAKNRIDAVAIAQNKGWIET</sequence>
<dbReference type="InterPro" id="IPR016032">
    <property type="entry name" value="Sig_transdc_resp-reg_C-effctor"/>
</dbReference>
<evidence type="ECO:0000259" key="6">
    <source>
        <dbReference type="PROSITE" id="PS50043"/>
    </source>
</evidence>
<dbReference type="SUPFAM" id="SSF46894">
    <property type="entry name" value="C-terminal effector domain of the bipartite response regulators"/>
    <property type="match status" value="1"/>
</dbReference>
<feature type="modified residue" description="4-aspartylphosphate" evidence="5">
    <location>
        <position position="54"/>
    </location>
</feature>
<evidence type="ECO:0000259" key="7">
    <source>
        <dbReference type="PROSITE" id="PS50110"/>
    </source>
</evidence>
<reference evidence="8 9" key="1">
    <citation type="submission" date="2014-06" db="EMBL/GenBank/DDBJ databases">
        <title>Draft genome sequence of Paenibacillus sp. MSt1.</title>
        <authorList>
            <person name="Aw Y.K."/>
            <person name="Ong K.S."/>
            <person name="Gan H.M."/>
            <person name="Lee S.M."/>
        </authorList>
    </citation>
    <scope>NUCLEOTIDE SEQUENCE [LARGE SCALE GENOMIC DNA]</scope>
    <source>
        <strain evidence="8 9">MSt1</strain>
    </source>
</reference>
<evidence type="ECO:0000256" key="1">
    <source>
        <dbReference type="ARBA" id="ARBA00022553"/>
    </source>
</evidence>
<dbReference type="PROSITE" id="PS50110">
    <property type="entry name" value="RESPONSE_REGULATORY"/>
    <property type="match status" value="1"/>
</dbReference>
<dbReference type="SMART" id="SM00421">
    <property type="entry name" value="HTH_LUXR"/>
    <property type="match status" value="1"/>
</dbReference>
<dbReference type="InterPro" id="IPR001789">
    <property type="entry name" value="Sig_transdc_resp-reg_receiver"/>
</dbReference>
<dbReference type="Pfam" id="PF00072">
    <property type="entry name" value="Response_reg"/>
    <property type="match status" value="1"/>
</dbReference>
<gene>
    <name evidence="8" type="ORF">ET33_29995</name>
</gene>
<dbReference type="GO" id="GO:0003677">
    <property type="term" value="F:DNA binding"/>
    <property type="evidence" value="ECO:0007669"/>
    <property type="project" value="UniProtKB-KW"/>
</dbReference>
<keyword evidence="2" id="KW-0805">Transcription regulation</keyword>
<evidence type="ECO:0000256" key="2">
    <source>
        <dbReference type="ARBA" id="ARBA00023015"/>
    </source>
</evidence>
<dbReference type="PROSITE" id="PS50043">
    <property type="entry name" value="HTH_LUXR_2"/>
    <property type="match status" value="1"/>
</dbReference>
<dbReference type="OrthoDB" id="9780153at2"/>
<feature type="domain" description="Response regulatory" evidence="7">
    <location>
        <begin position="3"/>
        <end position="119"/>
    </location>
</feature>
<dbReference type="InterPro" id="IPR000792">
    <property type="entry name" value="Tscrpt_reg_LuxR_C"/>
</dbReference>
<evidence type="ECO:0000313" key="8">
    <source>
        <dbReference type="EMBL" id="KEQ21907.1"/>
    </source>
</evidence>
<proteinExistence type="predicted"/>
<comment type="caution">
    <text evidence="8">The sequence shown here is derived from an EMBL/GenBank/DDBJ whole genome shotgun (WGS) entry which is preliminary data.</text>
</comment>
<organism evidence="8 9">
    <name type="scientific">Paenibacillus tyrfis</name>
    <dbReference type="NCBI Taxonomy" id="1501230"/>
    <lineage>
        <taxon>Bacteria</taxon>
        <taxon>Bacillati</taxon>
        <taxon>Bacillota</taxon>
        <taxon>Bacilli</taxon>
        <taxon>Bacillales</taxon>
        <taxon>Paenibacillaceae</taxon>
        <taxon>Paenibacillus</taxon>
    </lineage>
</organism>
<dbReference type="PANTHER" id="PTHR43214:SF42">
    <property type="entry name" value="TRANSCRIPTIONAL REGULATORY PROTEIN DESR"/>
    <property type="match status" value="1"/>
</dbReference>
<dbReference type="PANTHER" id="PTHR43214">
    <property type="entry name" value="TWO-COMPONENT RESPONSE REGULATOR"/>
    <property type="match status" value="1"/>
</dbReference>
<evidence type="ECO:0000313" key="9">
    <source>
        <dbReference type="Proteomes" id="UP000028123"/>
    </source>
</evidence>
<dbReference type="CDD" id="cd19930">
    <property type="entry name" value="REC_DesR-like"/>
    <property type="match status" value="1"/>
</dbReference>
<protein>
    <recommendedName>
        <fullName evidence="10">Transcriptional regulator</fullName>
    </recommendedName>
</protein>
<dbReference type="EMBL" id="JNVM01000051">
    <property type="protein sequence ID" value="KEQ21907.1"/>
    <property type="molecule type" value="Genomic_DNA"/>
</dbReference>
<keyword evidence="3" id="KW-0238">DNA-binding</keyword>
<dbReference type="eggNOG" id="COG2197">
    <property type="taxonomic scope" value="Bacteria"/>
</dbReference>
<dbReference type="RefSeq" id="WP_036692888.1">
    <property type="nucleotide sequence ID" value="NZ_JNVM01000051.1"/>
</dbReference>
<name>A0A081NTY4_9BACL</name>
<evidence type="ECO:0000256" key="3">
    <source>
        <dbReference type="ARBA" id="ARBA00023125"/>
    </source>
</evidence>
<keyword evidence="1 5" id="KW-0597">Phosphoprotein</keyword>